<evidence type="ECO:0000313" key="11">
    <source>
        <dbReference type="Proteomes" id="UP000635726"/>
    </source>
</evidence>
<proteinExistence type="predicted"/>
<dbReference type="PROSITE" id="PS00092">
    <property type="entry name" value="N6_MTASE"/>
    <property type="match status" value="1"/>
</dbReference>
<dbReference type="PRINTS" id="PR00507">
    <property type="entry name" value="N12N6MTFRASE"/>
</dbReference>
<dbReference type="GO" id="GO:0003676">
    <property type="term" value="F:nucleic acid binding"/>
    <property type="evidence" value="ECO:0007669"/>
    <property type="project" value="InterPro"/>
</dbReference>
<dbReference type="Gene3D" id="3.40.50.150">
    <property type="entry name" value="Vaccinia Virus protein VP39"/>
    <property type="match status" value="1"/>
</dbReference>
<dbReference type="Pfam" id="PF20465">
    <property type="entry name" value="MmeI_hel"/>
    <property type="match status" value="1"/>
</dbReference>
<dbReference type="InterPro" id="IPR050953">
    <property type="entry name" value="N4_N6_ade-DNA_methylase"/>
</dbReference>
<feature type="compositionally biased region" description="Basic residues" evidence="5">
    <location>
        <begin position="103"/>
        <end position="113"/>
    </location>
</feature>
<dbReference type="InterPro" id="IPR046817">
    <property type="entry name" value="MmeI_N"/>
</dbReference>
<dbReference type="AlphaFoldDB" id="A0A917P7H2"/>
<evidence type="ECO:0000259" key="8">
    <source>
        <dbReference type="Pfam" id="PF20466"/>
    </source>
</evidence>
<dbReference type="PANTHER" id="PTHR33841">
    <property type="entry name" value="DNA METHYLTRANSFERASE YEEA-RELATED"/>
    <property type="match status" value="1"/>
</dbReference>
<organism evidence="10 11">
    <name type="scientific">Deinococcus aquiradiocola</name>
    <dbReference type="NCBI Taxonomy" id="393059"/>
    <lineage>
        <taxon>Bacteria</taxon>
        <taxon>Thermotogati</taxon>
        <taxon>Deinococcota</taxon>
        <taxon>Deinococci</taxon>
        <taxon>Deinococcales</taxon>
        <taxon>Deinococcaceae</taxon>
        <taxon>Deinococcus</taxon>
    </lineage>
</organism>
<evidence type="ECO:0000259" key="9">
    <source>
        <dbReference type="Pfam" id="PF20473"/>
    </source>
</evidence>
<feature type="domain" description="MmeI-like DNA-methyltransferase" evidence="9">
    <location>
        <begin position="419"/>
        <end position="707"/>
    </location>
</feature>
<dbReference type="InterPro" id="IPR046820">
    <property type="entry name" value="MmeI_TRD"/>
</dbReference>
<dbReference type="InterPro" id="IPR046819">
    <property type="entry name" value="MmeI_hel"/>
</dbReference>
<evidence type="ECO:0000256" key="1">
    <source>
        <dbReference type="ARBA" id="ARBA00011900"/>
    </source>
</evidence>
<dbReference type="InterPro" id="IPR002052">
    <property type="entry name" value="DNA_methylase_N6_adenine_CS"/>
</dbReference>
<dbReference type="Pfam" id="PF20464">
    <property type="entry name" value="MmeI_N"/>
    <property type="match status" value="1"/>
</dbReference>
<dbReference type="Pfam" id="PF20466">
    <property type="entry name" value="MmeI_TRD"/>
    <property type="match status" value="1"/>
</dbReference>
<accession>A0A917P7H2</accession>
<feature type="region of interest" description="Disordered" evidence="5">
    <location>
        <begin position="96"/>
        <end position="116"/>
    </location>
</feature>
<dbReference type="Pfam" id="PF20473">
    <property type="entry name" value="MmeI_Mtase"/>
    <property type="match status" value="1"/>
</dbReference>
<dbReference type="EMBL" id="BMOE01000001">
    <property type="protein sequence ID" value="GGJ65531.1"/>
    <property type="molecule type" value="Genomic_DNA"/>
</dbReference>
<evidence type="ECO:0000256" key="2">
    <source>
        <dbReference type="ARBA" id="ARBA00022603"/>
    </source>
</evidence>
<dbReference type="InterPro" id="IPR046816">
    <property type="entry name" value="MmeI_Mtase"/>
</dbReference>
<dbReference type="Proteomes" id="UP000635726">
    <property type="component" value="Unassembled WGS sequence"/>
</dbReference>
<dbReference type="GO" id="GO:0032259">
    <property type="term" value="P:methylation"/>
    <property type="evidence" value="ECO:0007669"/>
    <property type="project" value="UniProtKB-KW"/>
</dbReference>
<keyword evidence="2" id="KW-0489">Methyltransferase</keyword>
<dbReference type="EC" id="2.1.1.72" evidence="1"/>
<evidence type="ECO:0000259" key="6">
    <source>
        <dbReference type="Pfam" id="PF20464"/>
    </source>
</evidence>
<keyword evidence="11" id="KW-1185">Reference proteome</keyword>
<name>A0A917P7H2_9DEIO</name>
<reference evidence="10" key="2">
    <citation type="submission" date="2020-09" db="EMBL/GenBank/DDBJ databases">
        <authorList>
            <person name="Sun Q."/>
            <person name="Ohkuma M."/>
        </authorList>
    </citation>
    <scope>NUCLEOTIDE SEQUENCE</scope>
    <source>
        <strain evidence="10">JCM 14371</strain>
    </source>
</reference>
<reference evidence="10" key="1">
    <citation type="journal article" date="2014" name="Int. J. Syst. Evol. Microbiol.">
        <title>Complete genome sequence of Corynebacterium casei LMG S-19264T (=DSM 44701T), isolated from a smear-ripened cheese.</title>
        <authorList>
            <consortium name="US DOE Joint Genome Institute (JGI-PGF)"/>
            <person name="Walter F."/>
            <person name="Albersmeier A."/>
            <person name="Kalinowski J."/>
            <person name="Ruckert C."/>
        </authorList>
    </citation>
    <scope>NUCLEOTIDE SEQUENCE</scope>
    <source>
        <strain evidence="10">JCM 14371</strain>
    </source>
</reference>
<sequence>MPTDPHTFIARWKASGGSERANYASFLIELCELLDVPRPAPATATGANEYVFEREVREVFTDGSHTTRFLDLYRKGSFVLETKQGVEAETAQQNEAQALTGKAPRRKRGHGVRGTKSWDTNMVRAKEQAEAYVRFLPADEGRPPFVLVVDVGHVIEVYSEFSRSGGTYLPFPNALTHRIPLEDLARDDVRERLRAVWLDPMSLDPSRHAARVTRAVTAWLAEIGRSLEASRTEDGEARFTAEQVSTFLMRMIFTMFAEDMDLIPKGEFTKALTSLRGNPEAFVPLMEELWGHMAKGGFSAFLRAKILHFNGGLFEKTEVLPVTAEQLDLLIHAAESDWSEVEPSIFGTLVERALDARERHRLGAHYTPRAYVERLVNRVVMDPLREDWRGVLVEVQRDLEDAGETADTQRKGRLNAVGRVEAFLARLQQVRVLDPACGTGNFLYVSMELIKRLESEAQEALVSLGGQPQLIDVSPENFLGLEMNARAASVASLVLWIGYLQIYARTHQRHAPPEPILKALKNIRQTDAVLSYRQSRLRKDKDGKKVMHWDGVTRVPDPASGRSVPDLRAQVPDREYVQPSRALWPEATFIVGNPPFIGAGPMRETLGDGYVDALRSTYKPSRGVPGVPDSSDFVMYWWHKAAAALELGRSQKAGTRRFGFVTTNSIKQTFNRRVVEDRLRDMDLSLVYAVPDHPWVDEADGAAVRIAMTVVERGQHDGVLERVVEESVGENGEYVVQVVEEAGRINADLTTGTDITRAVELKANEDLSNRGVQLIGNGFIVTREQAAQLGLGRIDGLENHIREYRNGRDLTSHARDVLVIDLFGLTETEVRDRFPEVYQHLLLNVKPERDQNKRASYRENWWVFGEPRSAFRPALLGLNRYIATVETSKHRFFRFLDSSVLPDNKLIAIAHDDAFVLGVLSSNVHTRWAVAQGSNLGVGNDPVYVKTRCFETFPFPAATASQKATIRAQAQLLDDHRQTRLTLHPDIGMTDLYNVLEKLRKGETLSAKEQDIHDRGLVSTLRALHDELDARVADAYGWAPALPEQQLLGNLMALNEQRAAEERRDVVQWLRPEYQNPASINQVQEGLGLDVPVAAAAEQVPTFPARLAEQSRVVRQLLRTTARPLTAQQVAKSFKGVGEGRAEELLETLVALGQARQVPTYGAYTA</sequence>
<dbReference type="GO" id="GO:0009007">
    <property type="term" value="F:site-specific DNA-methyltransferase (adenine-specific) activity"/>
    <property type="evidence" value="ECO:0007669"/>
    <property type="project" value="UniProtKB-EC"/>
</dbReference>
<feature type="domain" description="MmeI-like N-terminal" evidence="6">
    <location>
        <begin position="7"/>
        <end position="229"/>
    </location>
</feature>
<dbReference type="RefSeq" id="WP_188960786.1">
    <property type="nucleotide sequence ID" value="NZ_BMOE01000001.1"/>
</dbReference>
<comment type="catalytic activity">
    <reaction evidence="4">
        <text>a 2'-deoxyadenosine in DNA + S-adenosyl-L-methionine = an N(6)-methyl-2'-deoxyadenosine in DNA + S-adenosyl-L-homocysteine + H(+)</text>
        <dbReference type="Rhea" id="RHEA:15197"/>
        <dbReference type="Rhea" id="RHEA-COMP:12418"/>
        <dbReference type="Rhea" id="RHEA-COMP:12419"/>
        <dbReference type="ChEBI" id="CHEBI:15378"/>
        <dbReference type="ChEBI" id="CHEBI:57856"/>
        <dbReference type="ChEBI" id="CHEBI:59789"/>
        <dbReference type="ChEBI" id="CHEBI:90615"/>
        <dbReference type="ChEBI" id="CHEBI:90616"/>
        <dbReference type="EC" id="2.1.1.72"/>
    </reaction>
</comment>
<evidence type="ECO:0000256" key="3">
    <source>
        <dbReference type="ARBA" id="ARBA00022679"/>
    </source>
</evidence>
<dbReference type="InterPro" id="IPR029063">
    <property type="entry name" value="SAM-dependent_MTases_sf"/>
</dbReference>
<keyword evidence="3" id="KW-0808">Transferase</keyword>
<feature type="domain" description="MmeI-like helicase spacer" evidence="7">
    <location>
        <begin position="243"/>
        <end position="314"/>
    </location>
</feature>
<dbReference type="PANTHER" id="PTHR33841:SF1">
    <property type="entry name" value="DNA METHYLTRANSFERASE A"/>
    <property type="match status" value="1"/>
</dbReference>
<evidence type="ECO:0000256" key="5">
    <source>
        <dbReference type="SAM" id="MobiDB-lite"/>
    </source>
</evidence>
<comment type="caution">
    <text evidence="10">The sequence shown here is derived from an EMBL/GenBank/DDBJ whole genome shotgun (WGS) entry which is preliminary data.</text>
</comment>
<evidence type="ECO:0000313" key="10">
    <source>
        <dbReference type="EMBL" id="GGJ65531.1"/>
    </source>
</evidence>
<dbReference type="SUPFAM" id="SSF53335">
    <property type="entry name" value="S-adenosyl-L-methionine-dependent methyltransferases"/>
    <property type="match status" value="1"/>
</dbReference>
<protein>
    <recommendedName>
        <fullName evidence="1">site-specific DNA-methyltransferase (adenine-specific)</fullName>
        <ecNumber evidence="1">2.1.1.72</ecNumber>
    </recommendedName>
</protein>
<gene>
    <name evidence="10" type="ORF">GCM10008939_06870</name>
</gene>
<feature type="domain" description="MmeI-like target recognition" evidence="8">
    <location>
        <begin position="779"/>
        <end position="957"/>
    </location>
</feature>
<evidence type="ECO:0000256" key="4">
    <source>
        <dbReference type="ARBA" id="ARBA00047942"/>
    </source>
</evidence>
<evidence type="ECO:0000259" key="7">
    <source>
        <dbReference type="Pfam" id="PF20465"/>
    </source>
</evidence>